<protein>
    <submittedName>
        <fullName evidence="2">ABC-2 type transport system permease protein</fullName>
    </submittedName>
</protein>
<keyword evidence="3" id="KW-1185">Reference proteome</keyword>
<evidence type="ECO:0000313" key="3">
    <source>
        <dbReference type="Proteomes" id="UP000525923"/>
    </source>
</evidence>
<dbReference type="GO" id="GO:0005886">
    <property type="term" value="C:plasma membrane"/>
    <property type="evidence" value="ECO:0007669"/>
    <property type="project" value="UniProtKB-SubCell"/>
</dbReference>
<dbReference type="OrthoDB" id="4187110at2"/>
<dbReference type="EMBL" id="JACHHE010000002">
    <property type="protein sequence ID" value="MBB5179748.1"/>
    <property type="molecule type" value="Genomic_DNA"/>
</dbReference>
<feature type="transmembrane region" description="Helical" evidence="1">
    <location>
        <begin position="183"/>
        <end position="206"/>
    </location>
</feature>
<comment type="caution">
    <text evidence="2">The sequence shown here is derived from an EMBL/GenBank/DDBJ whole genome shotgun (WGS) entry which is preliminary data.</text>
</comment>
<evidence type="ECO:0000256" key="1">
    <source>
        <dbReference type="SAM" id="Phobius"/>
    </source>
</evidence>
<reference evidence="2 3" key="1">
    <citation type="submission" date="2020-08" db="EMBL/GenBank/DDBJ databases">
        <title>Genomic Encyclopedia of Type Strains, Phase IV (KMG-IV): sequencing the most valuable type-strain genomes for metagenomic binning, comparative biology and taxonomic classification.</title>
        <authorList>
            <person name="Goeker M."/>
        </authorList>
    </citation>
    <scope>NUCLEOTIDE SEQUENCE [LARGE SCALE GENOMIC DNA]</scope>
    <source>
        <strain evidence="2 3">DSM 15895</strain>
    </source>
</reference>
<name>A0A7W8CSK8_9BACL</name>
<dbReference type="Pfam" id="PF12679">
    <property type="entry name" value="ABC2_membrane_2"/>
    <property type="match status" value="1"/>
</dbReference>
<feature type="transmembrane region" description="Helical" evidence="1">
    <location>
        <begin position="230"/>
        <end position="250"/>
    </location>
</feature>
<feature type="transmembrane region" description="Helical" evidence="1">
    <location>
        <begin position="119"/>
        <end position="141"/>
    </location>
</feature>
<keyword evidence="1" id="KW-0472">Membrane</keyword>
<proteinExistence type="predicted"/>
<keyword evidence="1" id="KW-0812">Transmembrane</keyword>
<feature type="transmembrane region" description="Helical" evidence="1">
    <location>
        <begin position="21"/>
        <end position="42"/>
    </location>
</feature>
<dbReference type="PANTHER" id="PTHR43471">
    <property type="entry name" value="ABC TRANSPORTER PERMEASE"/>
    <property type="match status" value="1"/>
</dbReference>
<sequence>MKQLGVLFQKEWRENLRNYKIFWIPAVFILFGIMEPVTNYFLPQILDSVGNLPDGAVIEIPPPEPAQILAAVLGQYQLIGMLVLILAYMGTIAGERKSGTATLLYVRPLSFTSYFLSKWMIAGLIAIISVWSGLLAAYYYTFLLFEQVDFVKFIQFAATYSVWILLVVSIVLAASAALPNPGFAAAVALAVVFLAQLGDGLLGAYWTVSPVKIPNYAAQWLVDGPVRADFWWALGIALLLIAMAVTFGVWMSRKNAADTKV</sequence>
<gene>
    <name evidence="2" type="ORF">HNQ44_001172</name>
</gene>
<feature type="transmembrane region" description="Helical" evidence="1">
    <location>
        <begin position="153"/>
        <end position="176"/>
    </location>
</feature>
<keyword evidence="1" id="KW-1133">Transmembrane helix</keyword>
<feature type="transmembrane region" description="Helical" evidence="1">
    <location>
        <begin position="68"/>
        <end position="88"/>
    </location>
</feature>
<evidence type="ECO:0000313" key="2">
    <source>
        <dbReference type="EMBL" id="MBB5179748.1"/>
    </source>
</evidence>
<dbReference type="RefSeq" id="WP_135502469.1">
    <property type="nucleotide sequence ID" value="NZ_JACHHE010000002.1"/>
</dbReference>
<dbReference type="Proteomes" id="UP000525923">
    <property type="component" value="Unassembled WGS sequence"/>
</dbReference>
<organism evidence="2 3">
    <name type="scientific">Planococcus koreensis</name>
    <dbReference type="NCBI Taxonomy" id="112331"/>
    <lineage>
        <taxon>Bacteria</taxon>
        <taxon>Bacillati</taxon>
        <taxon>Bacillota</taxon>
        <taxon>Bacilli</taxon>
        <taxon>Bacillales</taxon>
        <taxon>Caryophanaceae</taxon>
        <taxon>Planococcus</taxon>
    </lineage>
</organism>
<dbReference type="GO" id="GO:0140359">
    <property type="term" value="F:ABC-type transporter activity"/>
    <property type="evidence" value="ECO:0007669"/>
    <property type="project" value="InterPro"/>
</dbReference>
<dbReference type="AlphaFoldDB" id="A0A7W8CSK8"/>
<accession>A0A7W8CSK8</accession>